<gene>
    <name evidence="2" type="ORF">H2200_012122</name>
</gene>
<sequence>MIVPKMVVKILICLRTGFDESEIAGTEYQITSRSTGSRNALTSLKRLLDDCHDHPECDTHRLRHRENRRLPTRLVDLTEIANDGTINIVKGKDLGIETAYMTLSHCWGGLKPQALLDSGKGESRPECQLDCLPATFRDACLTALYLDCNYIWIDYLCIVQDSEEDWLRESAFMTDVFSRSTLTIAASASKDPSEGLFRNRGPYESGHFRTRASCACKGTWLGGPQDTPDTYGDGCDWSWKPMPLHERGWVIQEMVLSTRVAYFTDTGIYWMCKTIMAHEMRAYPDRTKHSVSSRVRPHEPACVRDWIELVSTYSESKITYVEDRLVAIAGLAWRCANEAYLGRYLAGLWEYEMTRQLLWDSREEKSRPKSKYSPPSWSWASVEGRVVFQGLATINENLLEIIEVKTKPVGDEFGPVDGGRMQTRVRLLLLRIKVDFARERERYRAIPSKKQNLEGDTRNAEDINNTAIAVNALYVSEADNQLVTAQAAGTFGVQEAMRIWLDEPMKITSDLQFAREPKFIMPVAYGATDHGPPEGYRLFYGLLVEPISTSPGHFRRIGLVETEPDRLEDWVNRFSLPIPEEVHLGLKESGKYLIDLV</sequence>
<evidence type="ECO:0000259" key="1">
    <source>
        <dbReference type="Pfam" id="PF06985"/>
    </source>
</evidence>
<evidence type="ECO:0000313" key="2">
    <source>
        <dbReference type="EMBL" id="KAJ9603344.1"/>
    </source>
</evidence>
<evidence type="ECO:0000313" key="3">
    <source>
        <dbReference type="Proteomes" id="UP001172673"/>
    </source>
</evidence>
<dbReference type="EMBL" id="JAPDRK010000022">
    <property type="protein sequence ID" value="KAJ9603344.1"/>
    <property type="molecule type" value="Genomic_DNA"/>
</dbReference>
<dbReference type="PANTHER" id="PTHR33112:SF16">
    <property type="entry name" value="HETEROKARYON INCOMPATIBILITY DOMAIN-CONTAINING PROTEIN"/>
    <property type="match status" value="1"/>
</dbReference>
<feature type="domain" description="Heterokaryon incompatibility" evidence="1">
    <location>
        <begin position="100"/>
        <end position="253"/>
    </location>
</feature>
<reference evidence="2" key="1">
    <citation type="submission" date="2022-10" db="EMBL/GenBank/DDBJ databases">
        <title>Culturing micro-colonial fungi from biological soil crusts in the Mojave desert and describing Neophaeococcomyces mojavensis, and introducing the new genera and species Taxawa tesnikishii.</title>
        <authorList>
            <person name="Kurbessoian T."/>
            <person name="Stajich J.E."/>
        </authorList>
    </citation>
    <scope>NUCLEOTIDE SEQUENCE</scope>
    <source>
        <strain evidence="2">TK_41</strain>
    </source>
</reference>
<proteinExistence type="predicted"/>
<dbReference type="Pfam" id="PF06985">
    <property type="entry name" value="HET"/>
    <property type="match status" value="1"/>
</dbReference>
<keyword evidence="3" id="KW-1185">Reference proteome</keyword>
<dbReference type="InterPro" id="IPR010730">
    <property type="entry name" value="HET"/>
</dbReference>
<dbReference type="AlphaFoldDB" id="A0AA38WY84"/>
<name>A0AA38WY84_9EURO</name>
<organism evidence="2 3">
    <name type="scientific">Cladophialophora chaetospira</name>
    <dbReference type="NCBI Taxonomy" id="386627"/>
    <lineage>
        <taxon>Eukaryota</taxon>
        <taxon>Fungi</taxon>
        <taxon>Dikarya</taxon>
        <taxon>Ascomycota</taxon>
        <taxon>Pezizomycotina</taxon>
        <taxon>Eurotiomycetes</taxon>
        <taxon>Chaetothyriomycetidae</taxon>
        <taxon>Chaetothyriales</taxon>
        <taxon>Herpotrichiellaceae</taxon>
        <taxon>Cladophialophora</taxon>
    </lineage>
</organism>
<accession>A0AA38WY84</accession>
<dbReference type="PANTHER" id="PTHR33112">
    <property type="entry name" value="DOMAIN PROTEIN, PUTATIVE-RELATED"/>
    <property type="match status" value="1"/>
</dbReference>
<dbReference type="Proteomes" id="UP001172673">
    <property type="component" value="Unassembled WGS sequence"/>
</dbReference>
<comment type="caution">
    <text evidence="2">The sequence shown here is derived from an EMBL/GenBank/DDBJ whole genome shotgun (WGS) entry which is preliminary data.</text>
</comment>
<protein>
    <recommendedName>
        <fullName evidence="1">Heterokaryon incompatibility domain-containing protein</fullName>
    </recommendedName>
</protein>